<feature type="domain" description="EcoEI R protein C-terminal" evidence="1">
    <location>
        <begin position="36"/>
        <end position="182"/>
    </location>
</feature>
<evidence type="ECO:0000313" key="3">
    <source>
        <dbReference type="Proteomes" id="UP001500603"/>
    </source>
</evidence>
<organism evidence="2 3">
    <name type="scientific">Nocardia callitridis</name>
    <dbReference type="NCBI Taxonomy" id="648753"/>
    <lineage>
        <taxon>Bacteria</taxon>
        <taxon>Bacillati</taxon>
        <taxon>Actinomycetota</taxon>
        <taxon>Actinomycetes</taxon>
        <taxon>Mycobacteriales</taxon>
        <taxon>Nocardiaceae</taxon>
        <taxon>Nocardia</taxon>
    </lineage>
</organism>
<name>A0ABP9KRD9_9NOCA</name>
<proteinExistence type="predicted"/>
<accession>A0ABP9KRD9</accession>
<dbReference type="InterPro" id="IPR013670">
    <property type="entry name" value="EcoEI_R_C_dom"/>
</dbReference>
<keyword evidence="3" id="KW-1185">Reference proteome</keyword>
<reference evidence="3" key="1">
    <citation type="journal article" date="2019" name="Int. J. Syst. Evol. Microbiol.">
        <title>The Global Catalogue of Microorganisms (GCM) 10K type strain sequencing project: providing services to taxonomists for standard genome sequencing and annotation.</title>
        <authorList>
            <consortium name="The Broad Institute Genomics Platform"/>
            <consortium name="The Broad Institute Genome Sequencing Center for Infectious Disease"/>
            <person name="Wu L."/>
            <person name="Ma J."/>
        </authorList>
    </citation>
    <scope>NUCLEOTIDE SEQUENCE [LARGE SCALE GENOMIC DNA]</scope>
    <source>
        <strain evidence="3">JCM 18298</strain>
    </source>
</reference>
<dbReference type="Proteomes" id="UP001500603">
    <property type="component" value="Unassembled WGS sequence"/>
</dbReference>
<evidence type="ECO:0000313" key="2">
    <source>
        <dbReference type="EMBL" id="GAA5064330.1"/>
    </source>
</evidence>
<evidence type="ECO:0000259" key="1">
    <source>
        <dbReference type="Pfam" id="PF08463"/>
    </source>
</evidence>
<gene>
    <name evidence="2" type="ORF">GCM10023318_50160</name>
</gene>
<comment type="caution">
    <text evidence="2">The sequence shown here is derived from an EMBL/GenBank/DDBJ whole genome shotgun (WGS) entry which is preliminary data.</text>
</comment>
<dbReference type="EMBL" id="BAABJM010000006">
    <property type="protein sequence ID" value="GAA5064330.1"/>
    <property type="molecule type" value="Genomic_DNA"/>
</dbReference>
<dbReference type="Pfam" id="PF08463">
    <property type="entry name" value="EcoEI_R_C"/>
    <property type="match status" value="1"/>
</dbReference>
<protein>
    <recommendedName>
        <fullName evidence="1">EcoEI R protein C-terminal domain-containing protein</fullName>
    </recommendedName>
</protein>
<sequence length="191" mass="20965">MGPGWFESVVYTDFTDTRGEVVERDMPEMRSGTDVERYTAKVRDYLCRQPENLALRKLRSGKSLTPADLASLEELLARSGVGAPEDMARAVANAHGLGRFIRSLVGLDQQAVQEAFAEFLGERTATASQIDFVNLVIGHLTRHGEMDPKLLFEAPFTDAAPQGPTRLFAPEQTRRLVGVIKSINDSVATTA</sequence>